<protein>
    <submittedName>
        <fullName evidence="1">Uncharacterized protein</fullName>
    </submittedName>
</protein>
<gene>
    <name evidence="1" type="ORF">MILVUS5_LOCUS7807</name>
</gene>
<dbReference type="EMBL" id="CASHSV030000013">
    <property type="protein sequence ID" value="CAJ2637454.1"/>
    <property type="molecule type" value="Genomic_DNA"/>
</dbReference>
<evidence type="ECO:0000313" key="1">
    <source>
        <dbReference type="EMBL" id="CAJ2637454.1"/>
    </source>
</evidence>
<comment type="caution">
    <text evidence="1">The sequence shown here is derived from an EMBL/GenBank/DDBJ whole genome shotgun (WGS) entry which is preliminary data.</text>
</comment>
<evidence type="ECO:0000313" key="2">
    <source>
        <dbReference type="Proteomes" id="UP001177021"/>
    </source>
</evidence>
<proteinExistence type="predicted"/>
<keyword evidence="2" id="KW-1185">Reference proteome</keyword>
<organism evidence="1 2">
    <name type="scientific">Trifolium pratense</name>
    <name type="common">Red clover</name>
    <dbReference type="NCBI Taxonomy" id="57577"/>
    <lineage>
        <taxon>Eukaryota</taxon>
        <taxon>Viridiplantae</taxon>
        <taxon>Streptophyta</taxon>
        <taxon>Embryophyta</taxon>
        <taxon>Tracheophyta</taxon>
        <taxon>Spermatophyta</taxon>
        <taxon>Magnoliopsida</taxon>
        <taxon>eudicotyledons</taxon>
        <taxon>Gunneridae</taxon>
        <taxon>Pentapetalae</taxon>
        <taxon>rosids</taxon>
        <taxon>fabids</taxon>
        <taxon>Fabales</taxon>
        <taxon>Fabaceae</taxon>
        <taxon>Papilionoideae</taxon>
        <taxon>50 kb inversion clade</taxon>
        <taxon>NPAAA clade</taxon>
        <taxon>Hologalegina</taxon>
        <taxon>IRL clade</taxon>
        <taxon>Trifolieae</taxon>
        <taxon>Trifolium</taxon>
    </lineage>
</organism>
<dbReference type="Proteomes" id="UP001177021">
    <property type="component" value="Unassembled WGS sequence"/>
</dbReference>
<accession>A0ACB0IXU9</accession>
<sequence>MEIKYVDNPFSEFAYKKNELMEEHPRRVSPYFQNKCRLRTFERTEHLNDYCRSRKVSPYFRKVVESRPMKVSPYFHKVEESKPKKLSPYFQKVEESKPKKLSPYFPKVEESKPKKLSPYFPKVEESKPKKLSPYFPKVEESKPKKLSPYFPKVEESKPKKLSPYFQKNSSITESLKADDSKYSQTRLIVEKRKRKSKNSGKKTKPLTKAERFKEAYKRKTPDNNWLPPRSHWNLIQEDHFHDPWRVLVICMLLNVTTGNQAKKILANFFELCPDAETCIQVPREEIQEIIRSLGLHANRSKSLQRLSREYLAETWTHVTELHGVGRYAADAYAIFCTGKWDEVRPHDHMLNNYWYFLRTIKHTL</sequence>
<name>A0ACB0IXU9_TRIPR</name>
<reference evidence="1" key="1">
    <citation type="submission" date="2023-10" db="EMBL/GenBank/DDBJ databases">
        <authorList>
            <person name="Rodriguez Cubillos JULIANA M."/>
            <person name="De Vega J."/>
        </authorList>
    </citation>
    <scope>NUCLEOTIDE SEQUENCE</scope>
</reference>